<dbReference type="PROSITE" id="PS51502">
    <property type="entry name" value="S_R_A_B_BARREL"/>
    <property type="match status" value="1"/>
</dbReference>
<dbReference type="SMART" id="SM00886">
    <property type="entry name" value="Dabb"/>
    <property type="match status" value="1"/>
</dbReference>
<sequence length="98" mass="11034">MIEHIVLVKVKPEFEGRIDEICSALNDLKNKIDVIVDISAGRNVSARHQGFQMGLRSLFKTHEDLAVYQDHPAHVEVLTQLIGPAKDDVIALDFERTN</sequence>
<evidence type="ECO:0000313" key="4">
    <source>
        <dbReference type="Proteomes" id="UP000192907"/>
    </source>
</evidence>
<dbReference type="PANTHER" id="PTHR33178:SF10">
    <property type="entry name" value="STRESS-RESPONSE A_B BARREL DOMAIN-CONTAINING PROTEIN"/>
    <property type="match status" value="1"/>
</dbReference>
<dbReference type="Proteomes" id="UP000192907">
    <property type="component" value="Unassembled WGS sequence"/>
</dbReference>
<protein>
    <submittedName>
        <fullName evidence="3">Stress responsive A/B Barrel Domain</fullName>
    </submittedName>
</protein>
<dbReference type="RefSeq" id="WP_132317187.1">
    <property type="nucleotide sequence ID" value="NZ_FWZT01000005.1"/>
</dbReference>
<keyword evidence="4" id="KW-1185">Reference proteome</keyword>
<dbReference type="InterPro" id="IPR044662">
    <property type="entry name" value="HS1/DABB1-like"/>
</dbReference>
<dbReference type="InterPro" id="IPR011008">
    <property type="entry name" value="Dimeric_a/b-barrel"/>
</dbReference>
<dbReference type="InterPro" id="IPR013097">
    <property type="entry name" value="Dabb"/>
</dbReference>
<evidence type="ECO:0000256" key="1">
    <source>
        <dbReference type="ARBA" id="ARBA00011738"/>
    </source>
</evidence>
<dbReference type="OrthoDB" id="9808130at2"/>
<proteinExistence type="predicted"/>
<reference evidence="4" key="1">
    <citation type="submission" date="2017-04" db="EMBL/GenBank/DDBJ databases">
        <authorList>
            <person name="Varghese N."/>
            <person name="Submissions S."/>
        </authorList>
    </citation>
    <scope>NUCLEOTIDE SEQUENCE [LARGE SCALE GENOMIC DNA]</scope>
    <source>
        <strain evidence="4">RKEM611</strain>
    </source>
</reference>
<gene>
    <name evidence="3" type="ORF">SAMN06296036_105262</name>
</gene>
<dbReference type="Pfam" id="PF07876">
    <property type="entry name" value="Dabb"/>
    <property type="match status" value="1"/>
</dbReference>
<evidence type="ECO:0000313" key="3">
    <source>
        <dbReference type="EMBL" id="SMF13957.1"/>
    </source>
</evidence>
<accession>A0A1Y6BPG9</accession>
<organism evidence="3 4">
    <name type="scientific">Pseudobacteriovorax antillogorgiicola</name>
    <dbReference type="NCBI Taxonomy" id="1513793"/>
    <lineage>
        <taxon>Bacteria</taxon>
        <taxon>Pseudomonadati</taxon>
        <taxon>Bdellovibrionota</taxon>
        <taxon>Oligoflexia</taxon>
        <taxon>Oligoflexales</taxon>
        <taxon>Pseudobacteriovoracaceae</taxon>
        <taxon>Pseudobacteriovorax</taxon>
    </lineage>
</organism>
<name>A0A1Y6BPG9_9BACT</name>
<dbReference type="PANTHER" id="PTHR33178">
    <property type="match status" value="1"/>
</dbReference>
<comment type="subunit">
    <text evidence="1">Homodimer.</text>
</comment>
<dbReference type="SUPFAM" id="SSF54909">
    <property type="entry name" value="Dimeric alpha+beta barrel"/>
    <property type="match status" value="1"/>
</dbReference>
<dbReference type="STRING" id="1513793.SAMN06296036_105262"/>
<dbReference type="Gene3D" id="3.30.70.100">
    <property type="match status" value="1"/>
</dbReference>
<evidence type="ECO:0000259" key="2">
    <source>
        <dbReference type="PROSITE" id="PS51502"/>
    </source>
</evidence>
<feature type="domain" description="Stress-response A/B barrel" evidence="2">
    <location>
        <begin position="2"/>
        <end position="94"/>
    </location>
</feature>
<dbReference type="EMBL" id="FWZT01000005">
    <property type="protein sequence ID" value="SMF13957.1"/>
    <property type="molecule type" value="Genomic_DNA"/>
</dbReference>
<dbReference type="AlphaFoldDB" id="A0A1Y6BPG9"/>